<keyword evidence="5" id="KW-0325">Glycoprotein</keyword>
<dbReference type="GO" id="GO:0009653">
    <property type="term" value="P:anatomical structure morphogenesis"/>
    <property type="evidence" value="ECO:0007669"/>
    <property type="project" value="TreeGrafter"/>
</dbReference>
<feature type="repeat" description="CSPG" evidence="6">
    <location>
        <begin position="2026"/>
        <end position="2114"/>
    </location>
</feature>
<dbReference type="Pfam" id="PF16184">
    <property type="entry name" value="Cadherin_3"/>
    <property type="match status" value="8"/>
</dbReference>
<keyword evidence="7" id="KW-1133">Transmembrane helix</keyword>
<dbReference type="GO" id="GO:0007154">
    <property type="term" value="P:cell communication"/>
    <property type="evidence" value="ECO:0007669"/>
    <property type="project" value="InterPro"/>
</dbReference>
<feature type="repeat" description="CSPG" evidence="6">
    <location>
        <begin position="1914"/>
        <end position="2006"/>
    </location>
</feature>
<feature type="repeat" description="CSPG" evidence="6">
    <location>
        <begin position="1183"/>
        <end position="1277"/>
    </location>
</feature>
<keyword evidence="2" id="KW-0732">Signal</keyword>
<dbReference type="SUPFAM" id="SSF57603">
    <property type="entry name" value="FnI-like domain"/>
    <property type="match status" value="1"/>
</dbReference>
<dbReference type="PROSITE" id="PS51854">
    <property type="entry name" value="CSPG"/>
    <property type="match status" value="7"/>
</dbReference>
<dbReference type="Gene3D" id="2.10.220.10">
    <property type="entry name" value="Hormone Receptor, Insulin-like Growth Factor Receptor 1, Chain A, domain 2"/>
    <property type="match status" value="9"/>
</dbReference>
<dbReference type="GO" id="GO:0016020">
    <property type="term" value="C:membrane"/>
    <property type="evidence" value="ECO:0007669"/>
    <property type="project" value="InterPro"/>
</dbReference>
<dbReference type="PANTHER" id="PTHR45739">
    <property type="entry name" value="MATRIX PROTEIN, PUTATIVE-RELATED"/>
    <property type="match status" value="1"/>
</dbReference>
<organism evidence="10 11">
    <name type="scientific">Caerostris darwini</name>
    <dbReference type="NCBI Taxonomy" id="1538125"/>
    <lineage>
        <taxon>Eukaryota</taxon>
        <taxon>Metazoa</taxon>
        <taxon>Ecdysozoa</taxon>
        <taxon>Arthropoda</taxon>
        <taxon>Chelicerata</taxon>
        <taxon>Arachnida</taxon>
        <taxon>Araneae</taxon>
        <taxon>Araneomorphae</taxon>
        <taxon>Entelegynae</taxon>
        <taxon>Araneoidea</taxon>
        <taxon>Araneidae</taxon>
        <taxon>Caerostris</taxon>
    </lineage>
</organism>
<dbReference type="SUPFAM" id="SSF141072">
    <property type="entry name" value="CalX-like"/>
    <property type="match status" value="4"/>
</dbReference>
<evidence type="ECO:0000259" key="9">
    <source>
        <dbReference type="SMART" id="SM00237"/>
    </source>
</evidence>
<keyword evidence="4" id="KW-0106">Calcium</keyword>
<evidence type="ECO:0000256" key="1">
    <source>
        <dbReference type="ARBA" id="ARBA00005529"/>
    </source>
</evidence>
<keyword evidence="7" id="KW-0812">Transmembrane</keyword>
<comment type="caution">
    <text evidence="10">The sequence shown here is derived from an EMBL/GenBank/DDBJ whole genome shotgun (WGS) entry which is preliminary data.</text>
</comment>
<dbReference type="Pfam" id="PF03160">
    <property type="entry name" value="Calx-beta"/>
    <property type="match status" value="4"/>
</dbReference>
<feature type="domain" description="Calx-beta" evidence="9">
    <location>
        <begin position="2314"/>
        <end position="2425"/>
    </location>
</feature>
<feature type="domain" description="Calx-beta" evidence="9">
    <location>
        <begin position="2671"/>
        <end position="2776"/>
    </location>
</feature>
<dbReference type="SMART" id="SM00237">
    <property type="entry name" value="Calx_beta"/>
    <property type="match status" value="3"/>
</dbReference>
<evidence type="ECO:0000256" key="6">
    <source>
        <dbReference type="PROSITE-ProRule" id="PRU01201"/>
    </source>
</evidence>
<feature type="domain" description="EGF-like" evidence="8">
    <location>
        <begin position="739"/>
        <end position="768"/>
    </location>
</feature>
<keyword evidence="11" id="KW-1185">Reference proteome</keyword>
<feature type="domain" description="EGF-like" evidence="8">
    <location>
        <begin position="395"/>
        <end position="432"/>
    </location>
</feature>
<evidence type="ECO:0000256" key="3">
    <source>
        <dbReference type="ARBA" id="ARBA00022737"/>
    </source>
</evidence>
<dbReference type="SUPFAM" id="SSF57184">
    <property type="entry name" value="Growth factor receptor domain"/>
    <property type="match status" value="5"/>
</dbReference>
<feature type="repeat" description="CSPG" evidence="6">
    <location>
        <begin position="1423"/>
        <end position="1522"/>
    </location>
</feature>
<dbReference type="EMBL" id="BPLQ01008179">
    <property type="protein sequence ID" value="GIY35545.1"/>
    <property type="molecule type" value="Genomic_DNA"/>
</dbReference>
<dbReference type="SMART" id="SM00181">
    <property type="entry name" value="EGF"/>
    <property type="match status" value="9"/>
</dbReference>
<feature type="domain" description="Calx-beta" evidence="9">
    <location>
        <begin position="2551"/>
        <end position="2655"/>
    </location>
</feature>
<dbReference type="SMART" id="SM00261">
    <property type="entry name" value="FU"/>
    <property type="match status" value="14"/>
</dbReference>
<evidence type="ECO:0000313" key="10">
    <source>
        <dbReference type="EMBL" id="GIY35545.1"/>
    </source>
</evidence>
<comment type="similarity">
    <text evidence="1">Belongs to the FRAS1 family.</text>
</comment>
<evidence type="ECO:0000259" key="8">
    <source>
        <dbReference type="SMART" id="SM00181"/>
    </source>
</evidence>
<feature type="domain" description="EGF-like" evidence="8">
    <location>
        <begin position="346"/>
        <end position="377"/>
    </location>
</feature>
<dbReference type="PANTHER" id="PTHR45739:SF1">
    <property type="entry name" value="EXTRACELLULAR MATRIX ORGANIZING PROTEIN FRAS1"/>
    <property type="match status" value="1"/>
</dbReference>
<dbReference type="InterPro" id="IPR009030">
    <property type="entry name" value="Growth_fac_rcpt_cys_sf"/>
</dbReference>
<feature type="domain" description="EGF-like" evidence="8">
    <location>
        <begin position="692"/>
        <end position="738"/>
    </location>
</feature>
<feature type="repeat" description="CSPG" evidence="6">
    <location>
        <begin position="1545"/>
        <end position="1647"/>
    </location>
</feature>
<evidence type="ECO:0000256" key="5">
    <source>
        <dbReference type="ARBA" id="ARBA00023180"/>
    </source>
</evidence>
<feature type="repeat" description="CSPG" evidence="6">
    <location>
        <begin position="1668"/>
        <end position="1769"/>
    </location>
</feature>
<evidence type="ECO:0000256" key="4">
    <source>
        <dbReference type="ARBA" id="ARBA00022837"/>
    </source>
</evidence>
<evidence type="ECO:0000256" key="7">
    <source>
        <dbReference type="SAM" id="Phobius"/>
    </source>
</evidence>
<keyword evidence="7" id="KW-0472">Membrane</keyword>
<feature type="repeat" description="CSPG" evidence="6">
    <location>
        <begin position="1790"/>
        <end position="1892"/>
    </location>
</feature>
<dbReference type="InterPro" id="IPR039005">
    <property type="entry name" value="CSPG_rpt"/>
</dbReference>
<dbReference type="CDD" id="cd00064">
    <property type="entry name" value="FU"/>
    <property type="match status" value="12"/>
</dbReference>
<protein>
    <submittedName>
        <fullName evidence="10">Extracellular matrix protein FRAS1</fullName>
    </submittedName>
</protein>
<keyword evidence="3" id="KW-0677">Repeat</keyword>
<proteinExistence type="inferred from homology"/>
<accession>A0AAV4SP50</accession>
<evidence type="ECO:0000256" key="2">
    <source>
        <dbReference type="ARBA" id="ARBA00022729"/>
    </source>
</evidence>
<dbReference type="InterPro" id="IPR051561">
    <property type="entry name" value="FRAS1_ECM"/>
</dbReference>
<dbReference type="InterPro" id="IPR003644">
    <property type="entry name" value="Calx_beta"/>
</dbReference>
<feature type="domain" description="EGF-like" evidence="8">
    <location>
        <begin position="786"/>
        <end position="815"/>
    </location>
</feature>
<feature type="domain" description="EGF-like" evidence="8">
    <location>
        <begin position="202"/>
        <end position="236"/>
    </location>
</feature>
<feature type="transmembrane region" description="Helical" evidence="7">
    <location>
        <begin position="3520"/>
        <end position="3543"/>
    </location>
</feature>
<dbReference type="Gene3D" id="2.60.40.2030">
    <property type="match status" value="4"/>
</dbReference>
<feature type="domain" description="EGF-like" evidence="8">
    <location>
        <begin position="300"/>
        <end position="329"/>
    </location>
</feature>
<sequence>MKYVLHLEPCFDGPFRHVHDDVWQSQLDCVLHRCQDGIIVPYVIQCPSIICSAAQKLKTFPGECCPKCVPDCSVNKNKLGSINNSADWIDQGPYISKECILVSSPKEKLIVLSKDPCTVCVNENYEEKCYSQKCPLCGSNAENFLNNSCCVCLKDTCADECLSCAKSDQNYCLDCKDQNKVLFQGKCITKCPIYYFSDENKECQSCPPSCKTCFGNMTSQCSSCENGYLLQKGQCVKNCDPNFYVSDGYCLECHESCLSCHGPMSSECISCALSGQLLQDGSCVDDCIGHFYIADGYCLECNESCARCLKDGTCQFCEDSFYLEEEYCVPECTPGYYKFLDAYCLSCHDECQGCFGPLPFQCTSCPFGQFLLENSCVWDCGQGYFGDLGAGICGKCHPDCRACLGGPSEDKCLTCSSGYLLPYIGTHFGNCVEECPAGYYLTSDGNCAACHESCKTCYGSNDTDCLSCSNSLFIKNGKCVPHCSNGFFQYGGICYACHPSCATCYGFNSDECYTCPFGRTFKYGKCISSCEEAKYMNTENLCSNCHSSCSDCLLNRTEGEDLQCLQCKHQQLSILYGECVIDCPSNFYLNSYQICQECHPTCATCERNGATSCVTCWNGNFLTHLGTCEVLCHQGYFPSNGVCQACSSNCHHCIGASECLQCKGNLVLQFGECLPLCSDQHYIDGVSRQCTECSRECNTCRGPSATDCTSCTAGKFFQDGSCVKNCSDGFVLKGNICEPCDLKCKTCSISNKCVSCDFPLLLRDGECVDDCGTGQYADYNTLTCKSCGLGCTYCLSSDECGLCKDGYHLHQFTCRKSCPENYFEDPMSRLCKRDYGAPSVYINSNLRVQAGSSILITSSVLNASHVDSEKLYVIIHELPQNSQLQKMSDKAEQILLKSGDNFTSRQLEDGWVFFKYLEGMPLQGDLVLKISDGYVSSGDIILPMQIVSKFAPEIGQLDYIVVPEESLVVINPSMLYLEDKDNIADVSLKVIRGPCFGKLVQMPDEKEISSITYEEFSKQLFAFKSFKTGFIQEDSFVIQAFDGFNSKVTDMKVIILPKNSNDLAIARNKLFYVKSTETSVLTNEFLLCVGENLKPFDILYTIERSSNPSIGQFFKKIDSERDIKEIKGDLISFTQADINNGKFFYNHPFNVSSKIKLMVENRKSKKILNFDFEISPVDRELETIMQDNVYGMMVLQNHPATISSDHLLIEVNGISPNSIVYMITKKLLKEEGFLENLNQPGVKLQSFTQNDVDSMKIVYHPPAYGGTAEKQFVFQFVVIDAGSGSQLSSIQNFTITVTPPIADLTSPASSIDHTSRVVVTQGQSVQFERNWFITDMHELSDDQLEVVITNTPQHGVLVQISGDSRTEVEEEDGFSFTSIFNDMFYEHDGSFNFRDSAVFSIMGGKQSTLNRVLFEISPNDRESPVILDSTTLMGSITEGKSLTLQRYHLAFTDLMSEDKDIKFTLLSMPKYGILEKKENEDYYVLKPNDQFTQFDINEKIIRYTANTSIDETVRDFLYFDVSDASGNVQSNQVLTMKVKPKIKEPPILKVLSDVQVNEGGDAVIQPNILTVFDPDTPLSNLTVIIEKQPDFGFIENSRPIPGAENDLAGIPISSFPYIDLVEGYIKYMQVGHQGVEPEQDTVYIRITDGKLSSHQELVNITIRPINDETPHVFIDVLTVPVGSYAKITNSSLSVMDADTKADQLVITFDDLPKSGVIRKLQKGTLNFKNSQTLSKMDSFSFQDILDGLILYVHEDFKSYRNDSFALIVSDGYHSVLETLNVVVILTDREVPFLIRNVGLELTPGNSTTISNEILQATDSDSSDPLLIYTLTSDPTSGQLQLLQNGENKTVSINKYIPSVHSFTQNDIDNQNLIYRHNIADPIGLHYFKFSVKDPANNILMGQTFFITITEDIFPPVITRNIGLKVNERSQGCITSEMLAAVDEHRKTLDLPFSIFAPPSFGYLEHKFKNGAPLKTFLMSDLKAGDVCYVHSSGIPISLDSFTFNVTDGKNSVLQTFYINITSIYDSLPIVKLGPFHVKEGDQKVITEFEIDIFDKDTQDHDVMIEIIKPPLHGMIENAGNLTLLFSAKDIKLGKISYLHDGSESADDNFSMIISDGFNKEFMYISNTKNVTSNSPIVFAIKIIQIDDEFPKLIKNEGIKGLIINKDKVEDVNDGIVQYVLNNDNFLSTDDQFIFSIEDTKPNKLFNNRFKIEWTRVNFNSSSYNVSESDEFLEIPIFRRGFNKEDIDAFCKVSETKSSGKSSIIPVANEIRFEENVDMKHCVFKLHDDSKYDGKKHYKIVLESSTALLGNLHAVLVNVSDEEDEPVISFTEKFFQVNESGNYFHFPVTRRGDLSHELSVMCTTENGTAQGSSASGIETGSDFKSRISHYNSYITFPPGVSEVPCSVKIVDDNLYEEEESFRLILSDVHPVGKLQKDPTALVIIKGPNDVPQVSLKKEVRDLFYGQKNVTVPVLREGVDLSRECILFCGVRLLKSSEENLIFMQEIKFKPFETLVDCQLSLNFNESSSTEEEKINIFLNNAVGCSLTDRNNLSFPLKKEKIKPVVEFTISQFTVKEDSGTIQIPIIRSKDVSQNSTIYCITQDGSAHSREDFEERYLNRKTSVITFSANQKESFCTVNIYDDTIYEGKETFKVELASHKADTGTVIGAKKTVIIEMDDPEDATLIQLEKSEYVVPQHTFSNNISTSTKIPVLRYGDTSISSKIRVSTIDGSASSGLDYYAKSKLITFLPGEKKKNFEIEILYNKRRNWAVTFTVILGPDEVLNANIGNISRAIVRIASVQPTESLILPAVPLIISLLHYDNVTKGMTETPKSGYPLICITPCDTNYPDYAATGPLCKQSGINSSLLTYSWEIAMPLGEESMSPFETVADSTLFTSAHHKVLDSIYFRPQEIIRCIVQPIDSKNNLGIPLWSKMVKISSDIGFCHSAIRSPYAQLNLQSQPFIASLNYVNSSSSLHANKLHIHIEIPHEDGLLPLISTYPLHNIQFLLTQKIYRQQHVCSNLQGPSSTEKNKSFLKNSSPSENDLNLAFPYHGDKCDNKSGILYQHLNLKRCIWSFDAWYSMAELVQLCGGTVTSDFKARDTDQTYVTVLLPLYVTYVFAAAPSGWTTLEHRTELEFSFYYDTFLWKSGSHTDSSLNATVGIVRVGTNPAGHMFFEFKTVAKFYGCFVLDHHTLPGVKSSVSAPNSLDVQFDLELLWSEQTFDGPIQFWRSTSKYNLKDYSGYYKLHLIPCKVVTSQQLSLYDGYKYLPCIAQAPEKFELPIVFQQTNRPPPVSYALETFFQIFNNENVFLLNPFENSPNFQYIEYKEAFSKGDKIYGRVFWSPKQGLESAYRLNINEVIICAGKNGVTPVYDPTGKIYGKGPQYGCLLSNNNLKYKFILLDKHDPDVVTREIQGKPFDAKFIEDIPHFASLSGILGVDGFLFNVDPLYEISSSQQWFLQVVYFIKPINKARMHRSVGELGPLISREGNGSNIRVLFLNNMNSKEPSPIIAPINDHQQGFHVYFGIHHLLYIISALLIILGIVIIRSKRAHIEEMLTVSRVTRNSYAFRTFSETPSISFQNEICEIKCKQKLKKKEMYKVKVYTPKNELYAIDNSSGTEV</sequence>
<evidence type="ECO:0000313" key="11">
    <source>
        <dbReference type="Proteomes" id="UP001054837"/>
    </source>
</evidence>
<dbReference type="Proteomes" id="UP001054837">
    <property type="component" value="Unassembled WGS sequence"/>
</dbReference>
<feature type="domain" description="EGF-like" evidence="8">
    <location>
        <begin position="597"/>
        <end position="644"/>
    </location>
</feature>
<gene>
    <name evidence="10" type="primary">FRAS1</name>
    <name evidence="10" type="ORF">CDAR_109621</name>
</gene>
<feature type="domain" description="EGF-like" evidence="8">
    <location>
        <begin position="645"/>
        <end position="674"/>
    </location>
</feature>
<dbReference type="InterPro" id="IPR006212">
    <property type="entry name" value="Furin_repeat"/>
</dbReference>
<name>A0AAV4SP50_9ARAC</name>
<reference evidence="10 11" key="1">
    <citation type="submission" date="2021-06" db="EMBL/GenBank/DDBJ databases">
        <title>Caerostris darwini draft genome.</title>
        <authorList>
            <person name="Kono N."/>
            <person name="Arakawa K."/>
        </authorList>
    </citation>
    <scope>NUCLEOTIDE SEQUENCE [LARGE SCALE GENOMIC DNA]</scope>
</reference>
<dbReference type="InterPro" id="IPR038081">
    <property type="entry name" value="CalX-like_sf"/>
</dbReference>
<dbReference type="InterPro" id="IPR000742">
    <property type="entry name" value="EGF"/>
</dbReference>